<sequence length="201" mass="21228">MSDGRVHAGFTDLSPVTRNRARLPGGLGRIRLIFTVCAMFAAAQFIVPLVARLALNGGRVWPTDDEHSLWGSAIDDRVLSVPAWLTVATGAVGMAAALVYLLRGRSAVGADAPYVSLVSLLLFGGFPWAIAALDADPTGIIRTPGPEGYPIGWHWVLTPLAAVVLIVGIVASVRSGAAARRRREAGRALRASARDRRQDGA</sequence>
<dbReference type="EMBL" id="JACHMD010000001">
    <property type="protein sequence ID" value="MBB4665542.1"/>
    <property type="molecule type" value="Genomic_DNA"/>
</dbReference>
<gene>
    <name evidence="2" type="ORF">BKA24_000251</name>
</gene>
<evidence type="ECO:0000313" key="2">
    <source>
        <dbReference type="EMBL" id="MBB4665542.1"/>
    </source>
</evidence>
<accession>A0A7W7FH20</accession>
<evidence type="ECO:0000313" key="3">
    <source>
        <dbReference type="Proteomes" id="UP000573729"/>
    </source>
</evidence>
<protein>
    <submittedName>
        <fullName evidence="2">Uncharacterized protein</fullName>
    </submittedName>
</protein>
<name>A0A7W7FH20_9MICO</name>
<keyword evidence="3" id="KW-1185">Reference proteome</keyword>
<keyword evidence="1" id="KW-1133">Transmembrane helix</keyword>
<feature type="transmembrane region" description="Helical" evidence="1">
    <location>
        <begin position="114"/>
        <end position="133"/>
    </location>
</feature>
<keyword evidence="1" id="KW-0472">Membrane</keyword>
<evidence type="ECO:0000256" key="1">
    <source>
        <dbReference type="SAM" id="Phobius"/>
    </source>
</evidence>
<dbReference type="RefSeq" id="WP_184214525.1">
    <property type="nucleotide sequence ID" value="NZ_JACHMD010000001.1"/>
</dbReference>
<feature type="transmembrane region" description="Helical" evidence="1">
    <location>
        <begin position="81"/>
        <end position="102"/>
    </location>
</feature>
<proteinExistence type="predicted"/>
<feature type="transmembrane region" description="Helical" evidence="1">
    <location>
        <begin position="153"/>
        <end position="173"/>
    </location>
</feature>
<reference evidence="2 3" key="1">
    <citation type="submission" date="2020-08" db="EMBL/GenBank/DDBJ databases">
        <title>Sequencing the genomes of 1000 actinobacteria strains.</title>
        <authorList>
            <person name="Klenk H.-P."/>
        </authorList>
    </citation>
    <scope>NUCLEOTIDE SEQUENCE [LARGE SCALE GENOMIC DNA]</scope>
    <source>
        <strain evidence="2 3">DSM 24947</strain>
    </source>
</reference>
<dbReference type="AlphaFoldDB" id="A0A7W7FH20"/>
<keyword evidence="1" id="KW-0812">Transmembrane</keyword>
<organism evidence="2 3">
    <name type="scientific">Microbacterium marinum</name>
    <dbReference type="NCBI Taxonomy" id="421115"/>
    <lineage>
        <taxon>Bacteria</taxon>
        <taxon>Bacillati</taxon>
        <taxon>Actinomycetota</taxon>
        <taxon>Actinomycetes</taxon>
        <taxon>Micrococcales</taxon>
        <taxon>Microbacteriaceae</taxon>
        <taxon>Microbacterium</taxon>
    </lineage>
</organism>
<dbReference type="Proteomes" id="UP000573729">
    <property type="component" value="Unassembled WGS sequence"/>
</dbReference>
<comment type="caution">
    <text evidence="2">The sequence shown here is derived from an EMBL/GenBank/DDBJ whole genome shotgun (WGS) entry which is preliminary data.</text>
</comment>
<feature type="transmembrane region" description="Helical" evidence="1">
    <location>
        <begin position="32"/>
        <end position="55"/>
    </location>
</feature>